<dbReference type="PANTHER" id="PTHR45691:SF6">
    <property type="entry name" value="PROTEIN DIAPHANOUS"/>
    <property type="match status" value="1"/>
</dbReference>
<feature type="region of interest" description="Disordered" evidence="1">
    <location>
        <begin position="698"/>
        <end position="781"/>
    </location>
</feature>
<dbReference type="PANTHER" id="PTHR45691">
    <property type="entry name" value="PROTEIN DIAPHANOUS"/>
    <property type="match status" value="1"/>
</dbReference>
<reference evidence="3" key="1">
    <citation type="submission" date="2025-08" db="UniProtKB">
        <authorList>
            <consortium name="RefSeq"/>
        </authorList>
    </citation>
    <scope>IDENTIFICATION</scope>
    <source>
        <tissue evidence="3">Blood</tissue>
    </source>
</reference>
<feature type="compositionally biased region" description="Low complexity" evidence="1">
    <location>
        <begin position="381"/>
        <end position="408"/>
    </location>
</feature>
<gene>
    <name evidence="3" type="primary">LOC128311687</name>
</gene>
<feature type="compositionally biased region" description="Pro residues" evidence="1">
    <location>
        <begin position="608"/>
        <end position="619"/>
    </location>
</feature>
<feature type="region of interest" description="Disordered" evidence="1">
    <location>
        <begin position="1"/>
        <end position="63"/>
    </location>
</feature>
<evidence type="ECO:0000313" key="2">
    <source>
        <dbReference type="Proteomes" id="UP001652583"/>
    </source>
</evidence>
<feature type="compositionally biased region" description="Low complexity" evidence="1">
    <location>
        <begin position="353"/>
        <end position="362"/>
    </location>
</feature>
<organism evidence="2 3">
    <name type="scientific">Acinonyx jubatus</name>
    <name type="common">Cheetah</name>
    <dbReference type="NCBI Taxonomy" id="32536"/>
    <lineage>
        <taxon>Eukaryota</taxon>
        <taxon>Metazoa</taxon>
        <taxon>Chordata</taxon>
        <taxon>Craniata</taxon>
        <taxon>Vertebrata</taxon>
        <taxon>Euteleostomi</taxon>
        <taxon>Mammalia</taxon>
        <taxon>Eutheria</taxon>
        <taxon>Laurasiatheria</taxon>
        <taxon>Carnivora</taxon>
        <taxon>Feliformia</taxon>
        <taxon>Felidae</taxon>
        <taxon>Felinae</taxon>
        <taxon>Acinonyx</taxon>
    </lineage>
</organism>
<evidence type="ECO:0000313" key="3">
    <source>
        <dbReference type="RefSeq" id="XP_053058605.1"/>
    </source>
</evidence>
<feature type="compositionally biased region" description="Pro residues" evidence="1">
    <location>
        <begin position="326"/>
        <end position="352"/>
    </location>
</feature>
<proteinExistence type="predicted"/>
<dbReference type="InterPro" id="IPR051412">
    <property type="entry name" value="Formin_Homology_Diaphanous_sf"/>
</dbReference>
<name>A0ABM3NGP5_ACIJB</name>
<dbReference type="RefSeq" id="XP_053058605.1">
    <property type="nucleotide sequence ID" value="XM_053202630.1"/>
</dbReference>
<feature type="compositionally biased region" description="Low complexity" evidence="1">
    <location>
        <begin position="629"/>
        <end position="639"/>
    </location>
</feature>
<feature type="compositionally biased region" description="Polar residues" evidence="1">
    <location>
        <begin position="448"/>
        <end position="457"/>
    </location>
</feature>
<protein>
    <submittedName>
        <fullName evidence="3">Basic proline-rich protein-like</fullName>
    </submittedName>
</protein>
<feature type="region of interest" description="Disordered" evidence="1">
    <location>
        <begin position="87"/>
        <end position="137"/>
    </location>
</feature>
<evidence type="ECO:0000256" key="1">
    <source>
        <dbReference type="SAM" id="MobiDB-lite"/>
    </source>
</evidence>
<dbReference type="Proteomes" id="UP001652583">
    <property type="component" value="Chromosome A1"/>
</dbReference>
<feature type="region of interest" description="Disordered" evidence="1">
    <location>
        <begin position="433"/>
        <end position="662"/>
    </location>
</feature>
<feature type="compositionally biased region" description="Low complexity" evidence="1">
    <location>
        <begin position="649"/>
        <end position="662"/>
    </location>
</feature>
<feature type="compositionally biased region" description="Acidic residues" evidence="1">
    <location>
        <begin position="461"/>
        <end position="470"/>
    </location>
</feature>
<accession>A0ABM3NGP5</accession>
<feature type="region of interest" description="Disordered" evidence="1">
    <location>
        <begin position="245"/>
        <end position="412"/>
    </location>
</feature>
<feature type="compositionally biased region" description="Pro residues" evidence="1">
    <location>
        <begin position="528"/>
        <end position="537"/>
    </location>
</feature>
<dbReference type="GeneID" id="128311687"/>
<keyword evidence="2" id="KW-1185">Reference proteome</keyword>
<sequence length="902" mass="94106">MSAAVETAAPTPSCLTSHYPGFTPGAAATQGKAPPPQNNGERQVPRLNPYNPTTSSKSNKLEAKDSQWGCFPHFLPKMHQLGLKAIPGPGVKGKMANGSGTSNQVGEPKPIPPRGGREGSRRSRRFGPSIITPQPATNNPLLRQVEQNGAKHISGTKAHVKGKIRREEAGGHQACYWEGRGGRENVASTPAGELYSLLNLPTRRHPRHSGHQFGGKGRLTSPLGCYLPYLPQAVALGPRLAPPPLQSATGSAASPSAIRDPAKQYVKSKSRAAQPREEESDGGDPVGEEAAPSPRKTWGPRATAETVGAQPRERENELRKGKIPRDLPPPRPGQPPPPERPPPLASASPSPPGLALTLAALRAAREDACDMSGARRRPRGPDAAAATAAAPRVASASASSSRGCAAPSHPHYRRTWAGKTAGISLTRFWLRLRGTNLPSPGPPPFGNKHNSARSSPGFSAGEEEEAEETEAAAVRPSPERPRPPRPHWLAGKAGRGASGTSIGYICLPSGPPSRGWSERLSVRRRPHPPGVAVPLPPSARSRPSGQAARVSPPAAPATGSGPGRPRCPPGPGTARESEAVAACPGSGLGAQAAAAAPSDPARGEPRPRCPQRPPCPVPEAPREGRARARAGATESGRSGQRAKWVPERAAGSGSASTLASPPWGIVPPPPVMAAGGDDVLHFVGTAVGTWDQFKTRPRGAGKLVPAKPQLGSAIRPGGRPLMPASASEGPWGTGATVEGPRRRSPPPSTKMEEAAGSPGAGLPPVGRAGASPRCVPRRCRRPPPRPLSVALPQPLPGLPTAFHHRLVLNGRWGLHSTACSIASPNRGRPGCGEPSEGARRCGAPRGGCARRSHIDDGASLLFIVYTYVFGARQGAVRHPRFHVKMKARPLSSHPSGCSWDYN</sequence>
<feature type="compositionally biased region" description="Basic and acidic residues" evidence="1">
    <location>
        <begin position="311"/>
        <end position="325"/>
    </location>
</feature>